<dbReference type="EMBL" id="JACHNC010000001">
    <property type="protein sequence ID" value="MBB4753880.1"/>
    <property type="molecule type" value="Genomic_DNA"/>
</dbReference>
<dbReference type="Proteomes" id="UP000590511">
    <property type="component" value="Unassembled WGS sequence"/>
</dbReference>
<sequence length="41" mass="4479">MGGLKPWHVLCLLFCMLSVTAIVAAVLLITRSRATRRPPDA</sequence>
<feature type="transmembrane region" description="Helical" evidence="1">
    <location>
        <begin position="6"/>
        <end position="29"/>
    </location>
</feature>
<comment type="caution">
    <text evidence="2">The sequence shown here is derived from an EMBL/GenBank/DDBJ whole genome shotgun (WGS) entry which is preliminary data.</text>
</comment>
<protein>
    <submittedName>
        <fullName evidence="2">Uncharacterized protein</fullName>
    </submittedName>
</protein>
<organism evidence="2 3">
    <name type="scientific">Actinoplanes lobatus</name>
    <dbReference type="NCBI Taxonomy" id="113568"/>
    <lineage>
        <taxon>Bacteria</taxon>
        <taxon>Bacillati</taxon>
        <taxon>Actinomycetota</taxon>
        <taxon>Actinomycetes</taxon>
        <taxon>Micromonosporales</taxon>
        <taxon>Micromonosporaceae</taxon>
        <taxon>Actinoplanes</taxon>
    </lineage>
</organism>
<name>A0A7W7HNP7_9ACTN</name>
<evidence type="ECO:0000256" key="1">
    <source>
        <dbReference type="SAM" id="Phobius"/>
    </source>
</evidence>
<keyword evidence="1" id="KW-0472">Membrane</keyword>
<proteinExistence type="predicted"/>
<keyword evidence="1" id="KW-0812">Transmembrane</keyword>
<evidence type="ECO:0000313" key="3">
    <source>
        <dbReference type="Proteomes" id="UP000590511"/>
    </source>
</evidence>
<dbReference type="RefSeq" id="WP_262479416.1">
    <property type="nucleotide sequence ID" value="NZ_BOMP01000082.1"/>
</dbReference>
<keyword evidence="1" id="KW-1133">Transmembrane helix</keyword>
<gene>
    <name evidence="2" type="ORF">BJ964_008041</name>
</gene>
<accession>A0A7W7HNP7</accession>
<dbReference type="AlphaFoldDB" id="A0A7W7HNP7"/>
<evidence type="ECO:0000313" key="2">
    <source>
        <dbReference type="EMBL" id="MBB4753880.1"/>
    </source>
</evidence>
<reference evidence="2 3" key="1">
    <citation type="submission" date="2020-08" db="EMBL/GenBank/DDBJ databases">
        <title>Sequencing the genomes of 1000 actinobacteria strains.</title>
        <authorList>
            <person name="Klenk H.-P."/>
        </authorList>
    </citation>
    <scope>NUCLEOTIDE SEQUENCE [LARGE SCALE GENOMIC DNA]</scope>
    <source>
        <strain evidence="2 3">DSM 43150</strain>
    </source>
</reference>